<sequence>EQLGAAEENTRIVRVKVIAGIGLAKKDILGASDPYVKVTVYDPVNGVLTSVQTKTIKKVTFIFAMFETQTQFVVFQHQIGQFT</sequence>
<evidence type="ECO:0000313" key="3">
    <source>
        <dbReference type="Proteomes" id="UP000694555"/>
    </source>
</evidence>
<dbReference type="Ensembl" id="ENSBJAT00000020442.1">
    <property type="protein sequence ID" value="ENSBJAP00000019878.1"/>
    <property type="gene ID" value="ENSBJAG00000013081.1"/>
</dbReference>
<keyword evidence="3" id="KW-1185">Reference proteome</keyword>
<feature type="domain" description="C2" evidence="1">
    <location>
        <begin position="1"/>
        <end position="83"/>
    </location>
</feature>
<protein>
    <recommendedName>
        <fullName evidence="1">C2 domain-containing protein</fullName>
    </recommendedName>
</protein>
<reference evidence="2" key="2">
    <citation type="submission" date="2025-09" db="UniProtKB">
        <authorList>
            <consortium name="Ensembl"/>
        </authorList>
    </citation>
    <scope>IDENTIFICATION</scope>
</reference>
<reference evidence="2" key="1">
    <citation type="submission" date="2025-08" db="UniProtKB">
        <authorList>
            <consortium name="Ensembl"/>
        </authorList>
    </citation>
    <scope>IDENTIFICATION</scope>
</reference>
<organism evidence="2 3">
    <name type="scientific">Buteo japonicus</name>
    <dbReference type="NCBI Taxonomy" id="224669"/>
    <lineage>
        <taxon>Eukaryota</taxon>
        <taxon>Metazoa</taxon>
        <taxon>Chordata</taxon>
        <taxon>Craniata</taxon>
        <taxon>Vertebrata</taxon>
        <taxon>Euteleostomi</taxon>
        <taxon>Archelosauria</taxon>
        <taxon>Archosauria</taxon>
        <taxon>Dinosauria</taxon>
        <taxon>Saurischia</taxon>
        <taxon>Theropoda</taxon>
        <taxon>Coelurosauria</taxon>
        <taxon>Aves</taxon>
        <taxon>Neognathae</taxon>
        <taxon>Neoaves</taxon>
        <taxon>Telluraves</taxon>
        <taxon>Accipitrimorphae</taxon>
        <taxon>Accipitriformes</taxon>
        <taxon>Accipitridae</taxon>
        <taxon>Accipitrinae</taxon>
        <taxon>Buteo</taxon>
    </lineage>
</organism>
<name>A0A8C0HPW7_9AVES</name>
<dbReference type="SUPFAM" id="SSF49562">
    <property type="entry name" value="C2 domain (Calcium/lipid-binding domain, CaLB)"/>
    <property type="match status" value="1"/>
</dbReference>
<dbReference type="AlphaFoldDB" id="A0A8C0HPW7"/>
<dbReference type="Pfam" id="PF00168">
    <property type="entry name" value="C2"/>
    <property type="match status" value="1"/>
</dbReference>
<dbReference type="InterPro" id="IPR035892">
    <property type="entry name" value="C2_domain_sf"/>
</dbReference>
<dbReference type="PROSITE" id="PS50004">
    <property type="entry name" value="C2"/>
    <property type="match status" value="1"/>
</dbReference>
<evidence type="ECO:0000259" key="1">
    <source>
        <dbReference type="PROSITE" id="PS50004"/>
    </source>
</evidence>
<proteinExistence type="predicted"/>
<dbReference type="InterPro" id="IPR000008">
    <property type="entry name" value="C2_dom"/>
</dbReference>
<dbReference type="Gene3D" id="2.60.40.150">
    <property type="entry name" value="C2 domain"/>
    <property type="match status" value="1"/>
</dbReference>
<evidence type="ECO:0000313" key="2">
    <source>
        <dbReference type="Ensembl" id="ENSBJAP00000019878.1"/>
    </source>
</evidence>
<dbReference type="Proteomes" id="UP000694555">
    <property type="component" value="Unplaced"/>
</dbReference>
<accession>A0A8C0HPW7</accession>